<proteinExistence type="predicted"/>
<evidence type="ECO:0000313" key="2">
    <source>
        <dbReference type="EMBL" id="KFB10693.1"/>
    </source>
</evidence>
<comment type="caution">
    <text evidence="2">The sequence shown here is derived from an EMBL/GenBank/DDBJ whole genome shotgun (WGS) entry which is preliminary data.</text>
</comment>
<dbReference type="Proteomes" id="UP000053675">
    <property type="component" value="Unassembled WGS sequence"/>
</dbReference>
<organism evidence="2 3">
    <name type="scientific">Nitratireductor basaltis</name>
    <dbReference type="NCBI Taxonomy" id="472175"/>
    <lineage>
        <taxon>Bacteria</taxon>
        <taxon>Pseudomonadati</taxon>
        <taxon>Pseudomonadota</taxon>
        <taxon>Alphaproteobacteria</taxon>
        <taxon>Hyphomicrobiales</taxon>
        <taxon>Phyllobacteriaceae</taxon>
        <taxon>Nitratireductor</taxon>
    </lineage>
</organism>
<dbReference type="PATRIC" id="fig|472175.3.peg.1740"/>
<dbReference type="EMBL" id="JMQM01000001">
    <property type="protein sequence ID" value="KFB10693.1"/>
    <property type="molecule type" value="Genomic_DNA"/>
</dbReference>
<dbReference type="STRING" id="472175.EL18_01731"/>
<dbReference type="eggNOG" id="COG1884">
    <property type="taxonomic scope" value="Bacteria"/>
</dbReference>
<dbReference type="RefSeq" id="WP_036481823.1">
    <property type="nucleotide sequence ID" value="NZ_JMQM01000001.1"/>
</dbReference>
<accession>A0A084UCK7</accession>
<dbReference type="Gene3D" id="3.20.20.240">
    <property type="entry name" value="Methylmalonyl-CoA mutase"/>
    <property type="match status" value="1"/>
</dbReference>
<dbReference type="InterPro" id="IPR016176">
    <property type="entry name" value="Cbl-dep_enz_cat"/>
</dbReference>
<dbReference type="PANTHER" id="PTHR48101:SF1">
    <property type="entry name" value="METHYLMALONYL-COA MUTASE, LARGE SUBUNIT"/>
    <property type="match status" value="1"/>
</dbReference>
<dbReference type="AlphaFoldDB" id="A0A084UCK7"/>
<dbReference type="GO" id="GO:0031419">
    <property type="term" value="F:cobalamin binding"/>
    <property type="evidence" value="ECO:0007669"/>
    <property type="project" value="InterPro"/>
</dbReference>
<gene>
    <name evidence="2" type="ORF">EL18_01731</name>
</gene>
<evidence type="ECO:0000259" key="1">
    <source>
        <dbReference type="Pfam" id="PF01642"/>
    </source>
</evidence>
<keyword evidence="3" id="KW-1185">Reference proteome</keyword>
<dbReference type="SUPFAM" id="SSF51703">
    <property type="entry name" value="Cobalamin (vitamin B12)-dependent enzymes"/>
    <property type="match status" value="1"/>
</dbReference>
<sequence length="479" mass="51679">MDRSVLKKAAFPEAGRKEWLELIADSLGDKGGYDALVHKSDDGLAIEPLYQRADEPQFLPRKNAGSSWTVFQRIDDPDVSRANAQAREDVAQGATGIQLVFEGAPSAFGYGLPASPEALRAVLDKVALRDVALRIDVHPQSRASIDWVVQLIQERKTTPSRLQLSFGFDPAALFAGTGRLRMSIEALEASLPQSLAGFFAMGVPAVLLEADGRVFHNAGATEAQELGIMLASAVSHLRMFEVARQPLVYAAPHIGFVASVDQDQFLSIAKLRALRLLWARMLESCEIEPMPVSIHTETSWRMLTRRDPETNILRNTIASFAAAVGGADSLTVLPHTITHGLPDGFARRLARNTQLILSGESHLHVVSDPASGSGGMEALTAGLCEKAWEEFRRIESEGGILRSLAAGHIQKRVMASRDARQEDLAAGKRSIIGTTLYAADKERPVTVLEAAQQGMPSDGAVSCDRLAPLRLDEGAGAPS</sequence>
<dbReference type="InterPro" id="IPR006099">
    <property type="entry name" value="MeMalonylCoA_mutase_a/b_cat"/>
</dbReference>
<dbReference type="PANTHER" id="PTHR48101">
    <property type="entry name" value="METHYLMALONYL-COA MUTASE, MITOCHONDRIAL-RELATED"/>
    <property type="match status" value="1"/>
</dbReference>
<name>A0A084UCK7_9HYPH</name>
<dbReference type="OrthoDB" id="9762378at2"/>
<protein>
    <submittedName>
        <fullName evidence="2">Heterodimeric methylmalonyl-CoA mutase small subunit</fullName>
    </submittedName>
</protein>
<evidence type="ECO:0000313" key="3">
    <source>
        <dbReference type="Proteomes" id="UP000053675"/>
    </source>
</evidence>
<dbReference type="GO" id="GO:0016866">
    <property type="term" value="F:intramolecular transferase activity"/>
    <property type="evidence" value="ECO:0007669"/>
    <property type="project" value="InterPro"/>
</dbReference>
<dbReference type="CDD" id="cd03677">
    <property type="entry name" value="MM_CoA_mutase_beta"/>
    <property type="match status" value="1"/>
</dbReference>
<reference evidence="2 3" key="1">
    <citation type="submission" date="2014-05" db="EMBL/GenBank/DDBJ databases">
        <title>Draft Genome Sequence of Nitratireductor basaltis Strain UMTGB225, A Marine Bacterium Isolated from Green Barrel Tunicate.</title>
        <authorList>
            <person name="Gan H.Y."/>
        </authorList>
    </citation>
    <scope>NUCLEOTIDE SEQUENCE [LARGE SCALE GENOMIC DNA]</scope>
    <source>
        <strain evidence="2 3">UMTGB225</strain>
    </source>
</reference>
<dbReference type="Pfam" id="PF01642">
    <property type="entry name" value="MM_CoA_mutase"/>
    <property type="match status" value="1"/>
</dbReference>
<feature type="domain" description="Methylmalonyl-CoA mutase alpha/beta chain catalytic" evidence="1">
    <location>
        <begin position="64"/>
        <end position="452"/>
    </location>
</feature>